<keyword evidence="5" id="KW-0472">Membrane</keyword>
<dbReference type="PROSITE" id="PS50887">
    <property type="entry name" value="GGDEF"/>
    <property type="match status" value="1"/>
</dbReference>
<dbReference type="InterPro" id="IPR043128">
    <property type="entry name" value="Rev_trsase/Diguanyl_cyclase"/>
</dbReference>
<feature type="domain" description="GGDEF" evidence="6">
    <location>
        <begin position="459"/>
        <end position="593"/>
    </location>
</feature>
<dbReference type="AlphaFoldDB" id="A0A240CAQ0"/>
<evidence type="ECO:0000313" key="8">
    <source>
        <dbReference type="Proteomes" id="UP000215134"/>
    </source>
</evidence>
<dbReference type="OrthoDB" id="9812260at2"/>
<evidence type="ECO:0000256" key="1">
    <source>
        <dbReference type="ARBA" id="ARBA00001946"/>
    </source>
</evidence>
<organism evidence="7 8">
    <name type="scientific">Serratia ficaria</name>
    <dbReference type="NCBI Taxonomy" id="61651"/>
    <lineage>
        <taxon>Bacteria</taxon>
        <taxon>Pseudomonadati</taxon>
        <taxon>Pseudomonadota</taxon>
        <taxon>Gammaproteobacteria</taxon>
        <taxon>Enterobacterales</taxon>
        <taxon>Yersiniaceae</taxon>
        <taxon>Serratia</taxon>
    </lineage>
</organism>
<dbReference type="PANTHER" id="PTHR45138:SF9">
    <property type="entry name" value="DIGUANYLATE CYCLASE DGCM-RELATED"/>
    <property type="match status" value="1"/>
</dbReference>
<dbReference type="SUPFAM" id="SSF55073">
    <property type="entry name" value="Nucleotide cyclase"/>
    <property type="match status" value="1"/>
</dbReference>
<dbReference type="GeneID" id="75029292"/>
<gene>
    <name evidence="7" type="primary">ydaM_2</name>
    <name evidence="7" type="ORF">SAMEA4384070_04173</name>
</gene>
<keyword evidence="7" id="KW-0808">Transferase</keyword>
<dbReference type="RefSeq" id="WP_095099211.1">
    <property type="nucleotide sequence ID" value="NZ_CAMIQD010000004.1"/>
</dbReference>
<keyword evidence="5" id="KW-0812">Transmembrane</keyword>
<comment type="pathway">
    <text evidence="2">Purine metabolism; 3',5'-cyclic di-GMP biosynthesis.</text>
</comment>
<evidence type="ECO:0000256" key="3">
    <source>
        <dbReference type="ARBA" id="ARBA00012528"/>
    </source>
</evidence>
<dbReference type="SMART" id="SM00267">
    <property type="entry name" value="GGDEF"/>
    <property type="match status" value="1"/>
</dbReference>
<evidence type="ECO:0000259" key="6">
    <source>
        <dbReference type="PROSITE" id="PS50887"/>
    </source>
</evidence>
<dbReference type="InterPro" id="IPR029787">
    <property type="entry name" value="Nucleotide_cyclase"/>
</dbReference>
<dbReference type="Gene3D" id="3.30.70.270">
    <property type="match status" value="1"/>
</dbReference>
<keyword evidence="5" id="KW-1133">Transmembrane helix</keyword>
<dbReference type="FunFam" id="3.30.70.270:FF:000001">
    <property type="entry name" value="Diguanylate cyclase domain protein"/>
    <property type="match status" value="1"/>
</dbReference>
<evidence type="ECO:0000256" key="5">
    <source>
        <dbReference type="SAM" id="Phobius"/>
    </source>
</evidence>
<keyword evidence="8" id="KW-1185">Reference proteome</keyword>
<dbReference type="KEGG" id="sfj:SAMEA4384070_4173"/>
<dbReference type="InterPro" id="IPR000160">
    <property type="entry name" value="GGDEF_dom"/>
</dbReference>
<dbReference type="CDD" id="cd01949">
    <property type="entry name" value="GGDEF"/>
    <property type="match status" value="1"/>
</dbReference>
<dbReference type="Pfam" id="PF00990">
    <property type="entry name" value="GGDEF"/>
    <property type="match status" value="1"/>
</dbReference>
<comment type="catalytic activity">
    <reaction evidence="4">
        <text>2 GTP = 3',3'-c-di-GMP + 2 diphosphate</text>
        <dbReference type="Rhea" id="RHEA:24898"/>
        <dbReference type="ChEBI" id="CHEBI:33019"/>
        <dbReference type="ChEBI" id="CHEBI:37565"/>
        <dbReference type="ChEBI" id="CHEBI:58805"/>
        <dbReference type="EC" id="2.7.7.65"/>
    </reaction>
</comment>
<name>A0A240CAQ0_SERFI</name>
<feature type="transmembrane region" description="Helical" evidence="5">
    <location>
        <begin position="344"/>
        <end position="366"/>
    </location>
</feature>
<dbReference type="EC" id="2.7.7.65" evidence="3"/>
<dbReference type="NCBIfam" id="TIGR00254">
    <property type="entry name" value="GGDEF"/>
    <property type="match status" value="1"/>
</dbReference>
<protein>
    <recommendedName>
        <fullName evidence="3">diguanylate cyclase</fullName>
        <ecNumber evidence="3">2.7.7.65</ecNumber>
    </recommendedName>
</protein>
<feature type="transmembrane region" description="Helical" evidence="5">
    <location>
        <begin position="38"/>
        <end position="61"/>
    </location>
</feature>
<proteinExistence type="predicted"/>
<keyword evidence="7" id="KW-0548">Nucleotidyltransferase</keyword>
<dbReference type="EMBL" id="LT906479">
    <property type="protein sequence ID" value="SNW05070.1"/>
    <property type="molecule type" value="Genomic_DNA"/>
</dbReference>
<evidence type="ECO:0000256" key="2">
    <source>
        <dbReference type="ARBA" id="ARBA00004665"/>
    </source>
</evidence>
<sequence length="596" mass="67809">MKIKGFIDFLCRVKSILERKSIRGEVNHGLSKTIRDRLLYYICVAASFTLLLAAIIFIPAYKDYKLATRTVDDIKEFKELSELAILMARERAPTAIIMSREPTVDSLWGTSLKKHRDNVDLAFSNLIETYKKIGVTYLNEIKSVHSQLILARSDIDREISINRSELKAGDYQKALHRMLLVADNYQGYMSDRVIEIAKDNKSLAPTLFHALMITDLREHGGQIAGFLVSSLAAQVPLDIENEIAARRNITRTYEIWKLIQVHCQIFGCQSLVEQTKEINNRFFSDAFEPIYTVINESKSSERYKWTVSEFVNAFSPMLISFSKYRDALLYKAISDAELKRTASIIILIMLIAIIAIVCFIHFYVVFTIRKDIFIPLIKVNEEVLLLSDDRPSGDYSTFKTKEMKEIWRSMEVLRNKVIERKELLGYFRTLSETDSLTGLPNRRALEHIAGEISSVVEGELFSLVIMDVDFSKGINDKYGHATGDIVLRKVASVIRSVLGDAGIIFRYGGEEFAIVLRGHGLDGAIKIAEKLRITLENEIIYSTNNERVCITASFGVASAKGKKETWLQLFSNADKALYRAKKEGRNRVRALFEGEQ</sequence>
<dbReference type="InterPro" id="IPR050469">
    <property type="entry name" value="Diguanylate_Cyclase"/>
</dbReference>
<accession>A0A240CAQ0</accession>
<dbReference type="Proteomes" id="UP000215134">
    <property type="component" value="Chromosome 1"/>
</dbReference>
<dbReference type="GO" id="GO:0052621">
    <property type="term" value="F:diguanylate cyclase activity"/>
    <property type="evidence" value="ECO:0007669"/>
    <property type="project" value="UniProtKB-EC"/>
</dbReference>
<evidence type="ECO:0000313" key="7">
    <source>
        <dbReference type="EMBL" id="SNW05070.1"/>
    </source>
</evidence>
<comment type="cofactor">
    <cofactor evidence="1">
        <name>Mg(2+)</name>
        <dbReference type="ChEBI" id="CHEBI:18420"/>
    </cofactor>
</comment>
<dbReference type="PANTHER" id="PTHR45138">
    <property type="entry name" value="REGULATORY COMPONENTS OF SENSORY TRANSDUCTION SYSTEM"/>
    <property type="match status" value="1"/>
</dbReference>
<reference evidence="7 8" key="1">
    <citation type="submission" date="2017-06" db="EMBL/GenBank/DDBJ databases">
        <authorList>
            <consortium name="Pathogen Informatics"/>
        </authorList>
    </citation>
    <scope>NUCLEOTIDE SEQUENCE [LARGE SCALE GENOMIC DNA]</scope>
    <source>
        <strain evidence="7 8">NCTC12148</strain>
    </source>
</reference>
<evidence type="ECO:0000256" key="4">
    <source>
        <dbReference type="ARBA" id="ARBA00034247"/>
    </source>
</evidence>